<evidence type="ECO:0000256" key="6">
    <source>
        <dbReference type="SAM" id="Phobius"/>
    </source>
</evidence>
<dbReference type="Pfam" id="PF01810">
    <property type="entry name" value="LysE"/>
    <property type="match status" value="1"/>
</dbReference>
<evidence type="ECO:0000256" key="4">
    <source>
        <dbReference type="ARBA" id="ARBA00022989"/>
    </source>
</evidence>
<keyword evidence="8" id="KW-1185">Reference proteome</keyword>
<dbReference type="GO" id="GO:0015171">
    <property type="term" value="F:amino acid transmembrane transporter activity"/>
    <property type="evidence" value="ECO:0007669"/>
    <property type="project" value="TreeGrafter"/>
</dbReference>
<feature type="transmembrane region" description="Helical" evidence="6">
    <location>
        <begin position="76"/>
        <end position="98"/>
    </location>
</feature>
<keyword evidence="5 6" id="KW-0472">Membrane</keyword>
<sequence length="146" mass="15892">MAALVRSAQVPGAAYLLWLAVQSLRATSKPFAQRHAEVSLLYVCRSAMLNSLLNPKALLFFMVFLPQFVEPAHGHVALQLAFLGSTLSFTALAFNTLLGAFSGQVGAMLRRSPVIFRTQGRLLAGVMLSLALRLILLDRPLTGQRL</sequence>
<evidence type="ECO:0000313" key="8">
    <source>
        <dbReference type="Proteomes" id="UP000561045"/>
    </source>
</evidence>
<accession>A0A840BR01</accession>
<reference evidence="7 8" key="1">
    <citation type="submission" date="2020-08" db="EMBL/GenBank/DDBJ databases">
        <title>Genomic Encyclopedia of Type Strains, Phase IV (KMG-IV): sequencing the most valuable type-strain genomes for metagenomic binning, comparative biology and taxonomic classification.</title>
        <authorList>
            <person name="Goeker M."/>
        </authorList>
    </citation>
    <scope>NUCLEOTIDE SEQUENCE [LARGE SCALE GENOMIC DNA]</scope>
    <source>
        <strain evidence="7 8">DSM 106739</strain>
    </source>
</reference>
<gene>
    <name evidence="7" type="ORF">GGR36_002582</name>
</gene>
<evidence type="ECO:0000256" key="5">
    <source>
        <dbReference type="ARBA" id="ARBA00023136"/>
    </source>
</evidence>
<dbReference type="PANTHER" id="PTHR30086:SF20">
    <property type="entry name" value="ARGININE EXPORTER PROTEIN ARGO-RELATED"/>
    <property type="match status" value="1"/>
</dbReference>
<evidence type="ECO:0000313" key="7">
    <source>
        <dbReference type="EMBL" id="MBB4013236.1"/>
    </source>
</evidence>
<evidence type="ECO:0000256" key="3">
    <source>
        <dbReference type="ARBA" id="ARBA00022692"/>
    </source>
</evidence>
<comment type="subcellular location">
    <subcellularLocation>
        <location evidence="1">Cell membrane</location>
        <topology evidence="1">Multi-pass membrane protein</topology>
    </subcellularLocation>
</comment>
<protein>
    <submittedName>
        <fullName evidence="7">Threonine/homoserine/homoserine lactone efflux protein</fullName>
    </submittedName>
</protein>
<organism evidence="7 8">
    <name type="scientific">Niveibacterium umoris</name>
    <dbReference type="NCBI Taxonomy" id="1193620"/>
    <lineage>
        <taxon>Bacteria</taxon>
        <taxon>Pseudomonadati</taxon>
        <taxon>Pseudomonadota</taxon>
        <taxon>Betaproteobacteria</taxon>
        <taxon>Rhodocyclales</taxon>
        <taxon>Rhodocyclaceae</taxon>
        <taxon>Niveibacterium</taxon>
    </lineage>
</organism>
<keyword evidence="2" id="KW-1003">Cell membrane</keyword>
<keyword evidence="4 6" id="KW-1133">Transmembrane helix</keyword>
<evidence type="ECO:0000256" key="1">
    <source>
        <dbReference type="ARBA" id="ARBA00004651"/>
    </source>
</evidence>
<keyword evidence="3 6" id="KW-0812">Transmembrane</keyword>
<dbReference type="Proteomes" id="UP000561045">
    <property type="component" value="Unassembled WGS sequence"/>
</dbReference>
<comment type="caution">
    <text evidence="7">The sequence shown here is derived from an EMBL/GenBank/DDBJ whole genome shotgun (WGS) entry which is preliminary data.</text>
</comment>
<proteinExistence type="predicted"/>
<feature type="transmembrane region" description="Helical" evidence="6">
    <location>
        <begin position="52"/>
        <end position="69"/>
    </location>
</feature>
<dbReference type="AlphaFoldDB" id="A0A840BR01"/>
<dbReference type="PANTHER" id="PTHR30086">
    <property type="entry name" value="ARGININE EXPORTER PROTEIN ARGO"/>
    <property type="match status" value="1"/>
</dbReference>
<dbReference type="InterPro" id="IPR001123">
    <property type="entry name" value="LeuE-type"/>
</dbReference>
<dbReference type="GO" id="GO:0005886">
    <property type="term" value="C:plasma membrane"/>
    <property type="evidence" value="ECO:0007669"/>
    <property type="project" value="UniProtKB-SubCell"/>
</dbReference>
<dbReference type="EMBL" id="JACIET010000002">
    <property type="protein sequence ID" value="MBB4013236.1"/>
    <property type="molecule type" value="Genomic_DNA"/>
</dbReference>
<name>A0A840BR01_9RHOO</name>
<evidence type="ECO:0000256" key="2">
    <source>
        <dbReference type="ARBA" id="ARBA00022475"/>
    </source>
</evidence>